<name>A0AAY5L4Q2_ESOLU</name>
<dbReference type="Ensembl" id="ENSELUT00000090196.1">
    <property type="protein sequence ID" value="ENSELUP00000096114.1"/>
    <property type="gene ID" value="ENSELUG00000039129.1"/>
</dbReference>
<dbReference type="InterPro" id="IPR011009">
    <property type="entry name" value="Kinase-like_dom_sf"/>
</dbReference>
<dbReference type="KEGG" id="els:105028569"/>
<dbReference type="AlphaFoldDB" id="A0AAY5L4Q2"/>
<feature type="binding site" evidence="21">
    <location>
        <position position="844"/>
    </location>
    <ligand>
        <name>ATP</name>
        <dbReference type="ChEBI" id="CHEBI:30616"/>
    </ligand>
</feature>
<dbReference type="GO" id="GO:0005819">
    <property type="term" value="C:spindle"/>
    <property type="evidence" value="ECO:0007669"/>
    <property type="project" value="UniProtKB-SubCell"/>
</dbReference>
<evidence type="ECO:0000256" key="7">
    <source>
        <dbReference type="ARBA" id="ARBA00022490"/>
    </source>
</evidence>
<reference evidence="24" key="2">
    <citation type="submission" date="2025-08" db="UniProtKB">
        <authorList>
            <consortium name="Ensembl"/>
        </authorList>
    </citation>
    <scope>IDENTIFICATION</scope>
</reference>
<dbReference type="GO" id="GO:0000278">
    <property type="term" value="P:mitotic cell cycle"/>
    <property type="evidence" value="ECO:0007669"/>
    <property type="project" value="TreeGrafter"/>
</dbReference>
<evidence type="ECO:0000256" key="5">
    <source>
        <dbReference type="ARBA" id="ARBA00012513"/>
    </source>
</evidence>
<evidence type="ECO:0000256" key="14">
    <source>
        <dbReference type="ARBA" id="ARBA00023212"/>
    </source>
</evidence>
<reference evidence="24" key="3">
    <citation type="submission" date="2025-09" db="UniProtKB">
        <authorList>
            <consortium name="Ensembl"/>
        </authorList>
    </citation>
    <scope>IDENTIFICATION</scope>
</reference>
<feature type="compositionally biased region" description="Basic residues" evidence="22">
    <location>
        <begin position="600"/>
        <end position="610"/>
    </location>
</feature>
<keyword evidence="9" id="KW-0597">Phosphoprotein</keyword>
<sequence>MSRPLFMKTYGKKQTRKLNAWISPDYRKHAFASTSSSDLSIGRPTSPKPPVRRVRKSTAAGRGLVRSAKTKALACLGDSDSDGENVFIHPLPQSQQQRTNTARSAGRKHAVSTSESDGEASLRQQNIKRPRITRTKTHTDPTPGEAPGRFVTHRRAANKHKAPKRRNNVLLTWPSPNSSNDFVQGGGGGVRRAFPRRATREPRRAVVSSGSPLADLENCSTGSGFLREVSLNELSERSLGPCRRKPLFSSTPSSRSFTRPPRLHPSISPTSHLLVLSSSQEEMEVPDEPLPVPITDPHPGPGQLSSRGQLPGQPGLGNCKEPPSHASPSLGSSESQNGGSEIQHGVVNQLSRALISVVACEQNGTDRDGEETEGGSHFVSATVGRDWLAEVKEKCLAPGCVVRLERVDKLHQDTTYSSCIDLTPCPDSAHSHDHRESADLATQTDQPSVQIISDDDEPFECNTRQVNGGQCKYQTQSVNGGQYIRRDRSSIRMISVNSENTRLTDEGQSLDSTLSRCQNSKEAFSLEAKFKQKCLEVDCQVLLERLTTTHPPTETLHSSSLLSHTRSDSGTSGKTDRSYNHKTHSDSVQSEDRTRPANVARKKKVPKKWKAGMVPKERKRRSMSKDRGGVRPRTSRKACVSGMSVGRWGGRDRVSKAAPPHGQAGDSSITELLSAQHTHKVLGDNVMLGTPVRRSRLPLSSLLVNLSPDTHSWSRLKAALSVHRKTKAFLTPKGLPRYLLSSPMGIRAELADVSQDLFATPLRTPLPQHLRSQLMRSTPLSVCELNQDLSDAEKVYSECGQAGPVSFQDCIPSDRMKNISKIGEGTFGEVFSTNNTAGELVALKIIPVEGSEQVNGEEQKTFGEILHEIIISKELSSLKAKTHNQTTGFIGLKDLHCVQGRYPPDLLKAWDCFNTLRGSENDRPDFFSEDQLFLILEFEFGGSDLENSNGKLASVGVAKSILHQVAAALAVAEQELHFEHRDLHWGNVLVQTTKDKQGSFMLNGMSHSIETRGVSVRIIDYSLSRLEIDGLTVSCDISEDEELFQGQGDYQFDIYRIMRQENRNVWSEFHPHSNVLWLHYLCSKLLTMAYRSRGGRGIKQTRMDLQHFHDNVLTCSSASEVLHNCSHLLL</sequence>
<dbReference type="EC" id="2.7.11.1" evidence="5"/>
<dbReference type="InterPro" id="IPR000719">
    <property type="entry name" value="Prot_kinase_dom"/>
</dbReference>
<dbReference type="PROSITE" id="PS00107">
    <property type="entry name" value="PROTEIN_KINASE_ATP"/>
    <property type="match status" value="1"/>
</dbReference>
<evidence type="ECO:0000313" key="24">
    <source>
        <dbReference type="Ensembl" id="ENSELUP00000096114.1"/>
    </source>
</evidence>
<feature type="compositionally biased region" description="Low complexity" evidence="22">
    <location>
        <begin position="551"/>
        <end position="564"/>
    </location>
</feature>
<accession>A0AAY5L4Q2</accession>
<feature type="compositionally biased region" description="Basic residues" evidence="22">
    <location>
        <begin position="151"/>
        <end position="167"/>
    </location>
</feature>
<evidence type="ECO:0000259" key="23">
    <source>
        <dbReference type="PROSITE" id="PS50011"/>
    </source>
</evidence>
<feature type="compositionally biased region" description="Basic residues" evidence="22">
    <location>
        <begin position="126"/>
        <end position="136"/>
    </location>
</feature>
<keyword evidence="14" id="KW-0206">Cytoskeleton</keyword>
<evidence type="ECO:0000256" key="2">
    <source>
        <dbReference type="ARBA" id="ARBA00004123"/>
    </source>
</evidence>
<evidence type="ECO:0000256" key="3">
    <source>
        <dbReference type="ARBA" id="ARBA00004186"/>
    </source>
</evidence>
<comment type="catalytic activity">
    <reaction evidence="16">
        <text>L-threonyl-[protein] + ATP = O-phospho-L-threonyl-[protein] + ADP + H(+)</text>
        <dbReference type="Rhea" id="RHEA:46608"/>
        <dbReference type="Rhea" id="RHEA-COMP:11060"/>
        <dbReference type="Rhea" id="RHEA-COMP:11605"/>
        <dbReference type="ChEBI" id="CHEBI:15378"/>
        <dbReference type="ChEBI" id="CHEBI:30013"/>
        <dbReference type="ChEBI" id="CHEBI:30616"/>
        <dbReference type="ChEBI" id="CHEBI:61977"/>
        <dbReference type="ChEBI" id="CHEBI:456216"/>
        <dbReference type="EC" id="2.7.11.1"/>
    </reaction>
</comment>
<dbReference type="GO" id="GO:0072354">
    <property type="term" value="F:histone H3T3 kinase activity"/>
    <property type="evidence" value="ECO:0007669"/>
    <property type="project" value="TreeGrafter"/>
</dbReference>
<evidence type="ECO:0000256" key="21">
    <source>
        <dbReference type="PROSITE-ProRule" id="PRU10141"/>
    </source>
</evidence>
<keyword evidence="11 21" id="KW-0547">Nucleotide-binding</keyword>
<keyword evidence="7" id="KW-0963">Cytoplasm</keyword>
<evidence type="ECO:0000256" key="11">
    <source>
        <dbReference type="ARBA" id="ARBA00022741"/>
    </source>
</evidence>
<dbReference type="Gene3D" id="3.30.200.20">
    <property type="entry name" value="Phosphorylase Kinase, domain 1"/>
    <property type="match status" value="1"/>
</dbReference>
<evidence type="ECO:0000256" key="13">
    <source>
        <dbReference type="ARBA" id="ARBA00022840"/>
    </source>
</evidence>
<feature type="region of interest" description="Disordered" evidence="22">
    <location>
        <begin position="427"/>
        <end position="446"/>
    </location>
</feature>
<evidence type="ECO:0000256" key="12">
    <source>
        <dbReference type="ARBA" id="ARBA00022777"/>
    </source>
</evidence>
<evidence type="ECO:0000256" key="9">
    <source>
        <dbReference type="ARBA" id="ARBA00022553"/>
    </source>
</evidence>
<evidence type="ECO:0000256" key="19">
    <source>
        <dbReference type="ARBA" id="ARBA00069281"/>
    </source>
</evidence>
<feature type="compositionally biased region" description="Polar residues" evidence="22">
    <location>
        <begin position="326"/>
        <end position="340"/>
    </location>
</feature>
<dbReference type="RefSeq" id="XP_028974035.2">
    <property type="nucleotide sequence ID" value="XM_029118202.2"/>
</dbReference>
<keyword evidence="13 21" id="KW-0067">ATP-binding</keyword>
<dbReference type="GeneID" id="105028569"/>
<keyword evidence="8" id="KW-0723">Serine/threonine-protein kinase</keyword>
<feature type="domain" description="Protein kinase" evidence="23">
    <location>
        <begin position="816"/>
        <end position="1130"/>
    </location>
</feature>
<feature type="compositionally biased region" description="Low complexity" evidence="22">
    <location>
        <begin position="247"/>
        <end position="260"/>
    </location>
</feature>
<dbReference type="FunFam" id="1.10.510.10:FF:000401">
    <property type="entry name" value="serine/threonine-protein kinase haspin"/>
    <property type="match status" value="1"/>
</dbReference>
<keyword evidence="10" id="KW-0808">Transferase</keyword>
<keyword evidence="25" id="KW-1185">Reference proteome</keyword>
<evidence type="ECO:0000256" key="17">
    <source>
        <dbReference type="ARBA" id="ARBA00048679"/>
    </source>
</evidence>
<feature type="region of interest" description="Disordered" evidence="22">
    <location>
        <begin position="551"/>
        <end position="666"/>
    </location>
</feature>
<dbReference type="SMART" id="SM01331">
    <property type="entry name" value="DUF3635"/>
    <property type="match status" value="1"/>
</dbReference>
<evidence type="ECO:0000256" key="20">
    <source>
        <dbReference type="ARBA" id="ARBA00081741"/>
    </source>
</evidence>
<dbReference type="Gene3D" id="1.10.510.10">
    <property type="entry name" value="Transferase(Phosphotransferase) domain 1"/>
    <property type="match status" value="1"/>
</dbReference>
<evidence type="ECO:0000256" key="8">
    <source>
        <dbReference type="ARBA" id="ARBA00022527"/>
    </source>
</evidence>
<dbReference type="GO" id="GO:0005634">
    <property type="term" value="C:nucleus"/>
    <property type="evidence" value="ECO:0007669"/>
    <property type="project" value="UniProtKB-SubCell"/>
</dbReference>
<reference evidence="24 25" key="1">
    <citation type="submission" date="2020-02" db="EMBL/GenBank/DDBJ databases">
        <title>Esox lucius (northern pike) genome, fEsoLuc1, primary haplotype.</title>
        <authorList>
            <person name="Myers G."/>
            <person name="Karagic N."/>
            <person name="Meyer A."/>
            <person name="Pippel M."/>
            <person name="Reichard M."/>
            <person name="Winkler S."/>
            <person name="Tracey A."/>
            <person name="Sims Y."/>
            <person name="Howe K."/>
            <person name="Rhie A."/>
            <person name="Formenti G."/>
            <person name="Durbin R."/>
            <person name="Fedrigo O."/>
            <person name="Jarvis E.D."/>
        </authorList>
    </citation>
    <scope>NUCLEOTIDE SEQUENCE [LARGE SCALE GENOMIC DNA]</scope>
</reference>
<protein>
    <recommendedName>
        <fullName evidence="19">Serine/threonine-protein kinase haspin</fullName>
        <ecNumber evidence="5">2.7.11.1</ecNumber>
    </recommendedName>
    <alternativeName>
        <fullName evidence="20">Germ cell-specific gene 2 protein</fullName>
    </alternativeName>
</protein>
<evidence type="ECO:0000256" key="16">
    <source>
        <dbReference type="ARBA" id="ARBA00047899"/>
    </source>
</evidence>
<feature type="compositionally biased region" description="Polar residues" evidence="22">
    <location>
        <begin position="267"/>
        <end position="280"/>
    </location>
</feature>
<feature type="compositionally biased region" description="Basic and acidic residues" evidence="22">
    <location>
        <begin position="574"/>
        <end position="595"/>
    </location>
</feature>
<dbReference type="CTD" id="83903"/>
<evidence type="ECO:0000256" key="6">
    <source>
        <dbReference type="ARBA" id="ARBA00022454"/>
    </source>
</evidence>
<feature type="region of interest" description="Disordered" evidence="22">
    <location>
        <begin position="32"/>
        <end position="53"/>
    </location>
</feature>
<dbReference type="GO" id="GO:0005694">
    <property type="term" value="C:chromosome"/>
    <property type="evidence" value="ECO:0007669"/>
    <property type="project" value="UniProtKB-SubCell"/>
</dbReference>
<evidence type="ECO:0000256" key="10">
    <source>
        <dbReference type="ARBA" id="ARBA00022679"/>
    </source>
</evidence>
<feature type="region of interest" description="Disordered" evidence="22">
    <location>
        <begin position="91"/>
        <end position="220"/>
    </location>
</feature>
<comment type="cofactor">
    <cofactor evidence="1">
        <name>Mg(2+)</name>
        <dbReference type="ChEBI" id="CHEBI:18420"/>
    </cofactor>
</comment>
<dbReference type="GO" id="GO:0005524">
    <property type="term" value="F:ATP binding"/>
    <property type="evidence" value="ECO:0007669"/>
    <property type="project" value="UniProtKB-UniRule"/>
</dbReference>
<evidence type="ECO:0000256" key="22">
    <source>
        <dbReference type="SAM" id="MobiDB-lite"/>
    </source>
</evidence>
<dbReference type="InterPro" id="IPR024604">
    <property type="entry name" value="GSG2_C"/>
</dbReference>
<feature type="region of interest" description="Disordered" evidence="22">
    <location>
        <begin position="240"/>
        <end position="340"/>
    </location>
</feature>
<comment type="subcellular location">
    <subcellularLocation>
        <location evidence="4">Chromosome</location>
    </subcellularLocation>
    <subcellularLocation>
        <location evidence="3">Cytoplasm</location>
        <location evidence="3">Cytoskeleton</location>
        <location evidence="3">Spindle</location>
    </subcellularLocation>
    <subcellularLocation>
        <location evidence="2">Nucleus</location>
    </subcellularLocation>
</comment>
<evidence type="ECO:0000256" key="4">
    <source>
        <dbReference type="ARBA" id="ARBA00004286"/>
    </source>
</evidence>
<dbReference type="PROSITE" id="PS50011">
    <property type="entry name" value="PROTEIN_KINASE_DOM"/>
    <property type="match status" value="1"/>
</dbReference>
<dbReference type="GeneTree" id="ENSGT00390000013015"/>
<evidence type="ECO:0000256" key="15">
    <source>
        <dbReference type="ARBA" id="ARBA00023242"/>
    </source>
</evidence>
<dbReference type="RefSeq" id="XP_028974034.2">
    <property type="nucleotide sequence ID" value="XM_029118201.2"/>
</dbReference>
<dbReference type="FunFam" id="3.30.200.20:FF:000409">
    <property type="entry name" value="serine/threonine-protein kinase haspin"/>
    <property type="match status" value="1"/>
</dbReference>
<dbReference type="GO" id="GO:0051276">
    <property type="term" value="P:chromosome organization"/>
    <property type="evidence" value="ECO:0007669"/>
    <property type="project" value="UniProtKB-ARBA"/>
</dbReference>
<keyword evidence="15" id="KW-0539">Nucleus</keyword>
<keyword evidence="12" id="KW-0418">Kinase</keyword>
<dbReference type="Proteomes" id="UP000265140">
    <property type="component" value="Chromosome 25"/>
</dbReference>
<evidence type="ECO:0000256" key="18">
    <source>
        <dbReference type="ARBA" id="ARBA00053811"/>
    </source>
</evidence>
<dbReference type="GO" id="GO:0005737">
    <property type="term" value="C:cytoplasm"/>
    <property type="evidence" value="ECO:0007669"/>
    <property type="project" value="TreeGrafter"/>
</dbReference>
<comment type="function">
    <text evidence="18">Serine/threonine-protein kinase that phosphorylates histone H3 at 'Thr-3' (H3T3ph) during mitosis. May act through H3T3ph to both position and modulate activation of AURKB and other components of the chromosomal passenger complex (CPC) at centromeres to ensure proper chromatid cohesion, metaphase alignment and normal progression through the cell cycle.</text>
</comment>
<evidence type="ECO:0000313" key="25">
    <source>
        <dbReference type="Proteomes" id="UP000265140"/>
    </source>
</evidence>
<comment type="catalytic activity">
    <reaction evidence="17">
        <text>L-seryl-[protein] + ATP = O-phospho-L-seryl-[protein] + ADP + H(+)</text>
        <dbReference type="Rhea" id="RHEA:17989"/>
        <dbReference type="Rhea" id="RHEA-COMP:9863"/>
        <dbReference type="Rhea" id="RHEA-COMP:11604"/>
        <dbReference type="ChEBI" id="CHEBI:15378"/>
        <dbReference type="ChEBI" id="CHEBI:29999"/>
        <dbReference type="ChEBI" id="CHEBI:30616"/>
        <dbReference type="ChEBI" id="CHEBI:83421"/>
        <dbReference type="ChEBI" id="CHEBI:456216"/>
        <dbReference type="EC" id="2.7.11.1"/>
    </reaction>
</comment>
<dbReference type="Pfam" id="PF12330">
    <property type="entry name" value="Haspin_kinase"/>
    <property type="match status" value="1"/>
</dbReference>
<proteinExistence type="predicted"/>
<feature type="compositionally biased region" description="Basic and acidic residues" evidence="22">
    <location>
        <begin position="429"/>
        <end position="438"/>
    </location>
</feature>
<keyword evidence="6" id="KW-0158">Chromosome</keyword>
<dbReference type="GO" id="GO:0035556">
    <property type="term" value="P:intracellular signal transduction"/>
    <property type="evidence" value="ECO:0007669"/>
    <property type="project" value="TreeGrafter"/>
</dbReference>
<dbReference type="InterPro" id="IPR017441">
    <property type="entry name" value="Protein_kinase_ATP_BS"/>
</dbReference>
<dbReference type="SMART" id="SM00220">
    <property type="entry name" value="S_TKc"/>
    <property type="match status" value="1"/>
</dbReference>
<dbReference type="SUPFAM" id="SSF56112">
    <property type="entry name" value="Protein kinase-like (PK-like)"/>
    <property type="match status" value="1"/>
</dbReference>
<dbReference type="PANTHER" id="PTHR24419:SF18">
    <property type="entry name" value="SERINE_THREONINE-PROTEIN KINASE HASPIN"/>
    <property type="match status" value="1"/>
</dbReference>
<evidence type="ECO:0000256" key="1">
    <source>
        <dbReference type="ARBA" id="ARBA00001946"/>
    </source>
</evidence>
<organism evidence="24 25">
    <name type="scientific">Esox lucius</name>
    <name type="common">Northern pike</name>
    <dbReference type="NCBI Taxonomy" id="8010"/>
    <lineage>
        <taxon>Eukaryota</taxon>
        <taxon>Metazoa</taxon>
        <taxon>Chordata</taxon>
        <taxon>Craniata</taxon>
        <taxon>Vertebrata</taxon>
        <taxon>Euteleostomi</taxon>
        <taxon>Actinopterygii</taxon>
        <taxon>Neopterygii</taxon>
        <taxon>Teleostei</taxon>
        <taxon>Protacanthopterygii</taxon>
        <taxon>Esociformes</taxon>
        <taxon>Esocidae</taxon>
        <taxon>Esox</taxon>
    </lineage>
</organism>
<feature type="compositionally biased region" description="Polar residues" evidence="22">
    <location>
        <begin position="92"/>
        <end position="103"/>
    </location>
</feature>
<dbReference type="GO" id="GO:1901991">
    <property type="term" value="P:negative regulation of mitotic cell cycle phase transition"/>
    <property type="evidence" value="ECO:0007669"/>
    <property type="project" value="UniProtKB-ARBA"/>
</dbReference>
<dbReference type="PANTHER" id="PTHR24419">
    <property type="entry name" value="INTERLEUKIN-1 RECEPTOR-ASSOCIATED KINASE"/>
    <property type="match status" value="1"/>
</dbReference>
<feature type="compositionally biased region" description="Pro residues" evidence="22">
    <location>
        <begin position="288"/>
        <end position="300"/>
    </location>
</feature>